<dbReference type="Pfam" id="PF06114">
    <property type="entry name" value="Peptidase_M78"/>
    <property type="match status" value="1"/>
</dbReference>
<dbReference type="PANTHER" id="PTHR43236:SF2">
    <property type="entry name" value="BLL0069 PROTEIN"/>
    <property type="match status" value="1"/>
</dbReference>
<dbReference type="PANTHER" id="PTHR43236">
    <property type="entry name" value="ANTITOXIN HIGA1"/>
    <property type="match status" value="1"/>
</dbReference>
<reference evidence="2 3" key="2">
    <citation type="submission" date="2020-03" db="EMBL/GenBank/DDBJ databases">
        <authorList>
            <person name="Ichikawa N."/>
            <person name="Kimura A."/>
            <person name="Kitahashi Y."/>
            <person name="Uohara A."/>
        </authorList>
    </citation>
    <scope>NUCLEOTIDE SEQUENCE [LARGE SCALE GENOMIC DNA]</scope>
    <source>
        <strain evidence="2 3">NBRC 105367</strain>
    </source>
</reference>
<evidence type="ECO:0000259" key="1">
    <source>
        <dbReference type="Pfam" id="PF06114"/>
    </source>
</evidence>
<dbReference type="InterPro" id="IPR010359">
    <property type="entry name" value="IrrE_HExxH"/>
</dbReference>
<dbReference type="KEGG" id="psuu:Psuf_030550"/>
<dbReference type="EMBL" id="AP022871">
    <property type="protein sequence ID" value="BCB85742.1"/>
    <property type="molecule type" value="Genomic_DNA"/>
</dbReference>
<name>A0A6F8YI11_9ACTN</name>
<keyword evidence="3" id="KW-1185">Reference proteome</keyword>
<organism evidence="2 3">
    <name type="scientific">Phytohabitans suffuscus</name>
    <dbReference type="NCBI Taxonomy" id="624315"/>
    <lineage>
        <taxon>Bacteria</taxon>
        <taxon>Bacillati</taxon>
        <taxon>Actinomycetota</taxon>
        <taxon>Actinomycetes</taxon>
        <taxon>Micromonosporales</taxon>
        <taxon>Micromonosporaceae</taxon>
    </lineage>
</organism>
<dbReference type="InterPro" id="IPR052345">
    <property type="entry name" value="Rad_response_metalloprotease"/>
</dbReference>
<feature type="domain" description="IrrE N-terminal-like" evidence="1">
    <location>
        <begin position="43"/>
        <end position="167"/>
    </location>
</feature>
<evidence type="ECO:0000313" key="3">
    <source>
        <dbReference type="Proteomes" id="UP000503011"/>
    </source>
</evidence>
<accession>A0A6F8YI11</accession>
<dbReference type="Proteomes" id="UP000503011">
    <property type="component" value="Chromosome"/>
</dbReference>
<evidence type="ECO:0000313" key="2">
    <source>
        <dbReference type="EMBL" id="BCB85742.1"/>
    </source>
</evidence>
<dbReference type="RefSeq" id="WP_173157489.1">
    <property type="nucleotide sequence ID" value="NZ_AP022871.1"/>
</dbReference>
<protein>
    <submittedName>
        <fullName evidence="2">ImmA/IrrE family metallo-endopeptidase</fullName>
    </submittedName>
</protein>
<gene>
    <name evidence="2" type="ORF">Psuf_030550</name>
</gene>
<dbReference type="AlphaFoldDB" id="A0A6F8YI11"/>
<reference evidence="2 3" key="1">
    <citation type="submission" date="2020-03" db="EMBL/GenBank/DDBJ databases">
        <title>Whole genome shotgun sequence of Phytohabitans suffuscus NBRC 105367.</title>
        <authorList>
            <person name="Komaki H."/>
            <person name="Tamura T."/>
        </authorList>
    </citation>
    <scope>NUCLEOTIDE SEQUENCE [LARGE SCALE GENOMIC DNA]</scope>
    <source>
        <strain evidence="2 3">NBRC 105367</strain>
    </source>
</reference>
<proteinExistence type="predicted"/>
<sequence>MIDEEIEQHALGILREFDALRFPVPIEAIAEAKGAVIARNHFSGTESGFALRQGRTKIIGVNTATSPRRQRFTIAHELGHLELHAEKALIVDHSVFLYNRDDLSSAGTDRQEIQANAFAAAILMPDELVHPKLQHEFSRGNFDSRDELIARMARAFDVSNEAMGYRLINLNYMTA</sequence>
<dbReference type="Gene3D" id="1.10.10.2910">
    <property type="match status" value="1"/>
</dbReference>